<evidence type="ECO:0000313" key="3">
    <source>
        <dbReference type="Proteomes" id="UP000521075"/>
    </source>
</evidence>
<name>A0A853DR66_9MICO</name>
<evidence type="ECO:0000256" key="1">
    <source>
        <dbReference type="SAM" id="MobiDB-lite"/>
    </source>
</evidence>
<feature type="region of interest" description="Disordered" evidence="1">
    <location>
        <begin position="189"/>
        <end position="222"/>
    </location>
</feature>
<dbReference type="EMBL" id="JACCHJ010000001">
    <property type="protein sequence ID" value="NYK11566.1"/>
    <property type="molecule type" value="Genomic_DNA"/>
</dbReference>
<evidence type="ECO:0000313" key="2">
    <source>
        <dbReference type="EMBL" id="NYK11566.1"/>
    </source>
</evidence>
<feature type="compositionally biased region" description="Acidic residues" evidence="1">
    <location>
        <begin position="207"/>
        <end position="217"/>
    </location>
</feature>
<accession>A0A853DR66</accession>
<comment type="caution">
    <text evidence="2">The sequence shown here is derived from an EMBL/GenBank/DDBJ whole genome shotgun (WGS) entry which is preliminary data.</text>
</comment>
<organism evidence="2 3">
    <name type="scientific">Leifsonia naganoensis</name>
    <dbReference type="NCBI Taxonomy" id="150025"/>
    <lineage>
        <taxon>Bacteria</taxon>
        <taxon>Bacillati</taxon>
        <taxon>Actinomycetota</taxon>
        <taxon>Actinomycetes</taxon>
        <taxon>Micrococcales</taxon>
        <taxon>Microbacteriaceae</taxon>
        <taxon>Leifsonia</taxon>
    </lineage>
</organism>
<feature type="compositionally biased region" description="Basic and acidic residues" evidence="1">
    <location>
        <begin position="450"/>
        <end position="474"/>
    </location>
</feature>
<feature type="region of interest" description="Disordered" evidence="1">
    <location>
        <begin position="445"/>
        <end position="474"/>
    </location>
</feature>
<dbReference type="AlphaFoldDB" id="A0A853DR66"/>
<dbReference type="RefSeq" id="WP_179701993.1">
    <property type="nucleotide sequence ID" value="NZ_BAAAHA010000002.1"/>
</dbReference>
<dbReference type="Proteomes" id="UP000521075">
    <property type="component" value="Unassembled WGS sequence"/>
</dbReference>
<reference evidence="2 3" key="1">
    <citation type="submission" date="2020-07" db="EMBL/GenBank/DDBJ databases">
        <title>Sequencing the genomes of 1000 actinobacteria strains.</title>
        <authorList>
            <person name="Klenk H.-P."/>
        </authorList>
    </citation>
    <scope>NUCLEOTIDE SEQUENCE [LARGE SCALE GENOMIC DNA]</scope>
    <source>
        <strain evidence="2 3">DSM 15166</strain>
    </source>
</reference>
<proteinExistence type="predicted"/>
<sequence length="1023" mass="111503">MSNPVQVDVFRFLAVRPPELVTEQETRGTHLRDRRLGDPDGERHIRSLARQVSTPGAAREVAAGRNPARSANLADLAQSCWNLIAHYRAAMQEEPGAEGPDATVRSALADAGIDELRDDDDVLLKTDDAWDAVYVAFASGADAGQRLEAPMAAVRLLSFLHTTTPDQRMGRDDALARLSAPVMVSPIFTDHLSHGRSSPTPAVGQEREEEEEEEEEAATAPSAEARLLAKNLAAAMSLLNAVTAAAPTEAIDRVSGQQAGPVAQQKDEGAGPDTVIEAAEWSTRLTMSTVPRVRDAVPAALTKSQVRVLDVLGVKKSTPAPAAASILADQVRALADASDAFVDDDGFRLLLENELRKYPGATSLVPLVPAPVAPKAAPSGPSGADVDMSGRIRPLGIGDLKVVKQQLISYVAGEVAHIENVLEGEAKKRTHRRLDRTEVTIFEADEETRESERDNQTTDRFELKSEASKTVKEDEELKAGVKVTGKYGPVEVTATGDFAHKSSKEESSKSSSNYAKEVVSKSVDKVQIKTRDERTTKTIIEIEEVNEHSLTNDDPAATNITGVYRWVDKKYRAQVYNYGVRLLVEVVVPEPAAYHLATKTAPAPKVIETPPPPFIRRYAENGVRVIGLGSTPLPPLEPGDITELNYLRYAGLFGVGDVEAPPPLYVDIGTSLATAEDIPNGRSLSLRGDDKFAIPDGYEAVFIGWAVSVTHVLYPRLAIHMQNYSWRVAVASAGTARGLDMGAESYTSEPTPVAPLATSGVIPIGLTGYDLNSVIATFRATCRRTPAKYQKWQIETYQKLLAGWDAKKKAYDQAVADATARTESAVQFEGQNPAANRITEAQELKKLCITMMTGEHFSRYGAVTDGTPPEIDPVLALQDGRIAQFFEQAFEWEQMTYLFYPYFWGRKKRWSSVQFITDPDPLFQRFLTAGAARVLLPVPLAYADAVLYLLKNPLGATDLSQKVWQGGPLPTLDDDTYRSIADEVRDQTDDLAGAKPEGEPWEFKLPTTLVWLQPDGTLPTDFD</sequence>
<gene>
    <name evidence="2" type="ORF">HNR14_003447</name>
</gene>
<protein>
    <submittedName>
        <fullName evidence="2">Uncharacterized protein</fullName>
    </submittedName>
</protein>
<keyword evidence="3" id="KW-1185">Reference proteome</keyword>